<dbReference type="PROSITE" id="PS50109">
    <property type="entry name" value="HIS_KIN"/>
    <property type="match status" value="1"/>
</dbReference>
<evidence type="ECO:0000259" key="10">
    <source>
        <dbReference type="PROSITE" id="PS50885"/>
    </source>
</evidence>
<dbReference type="InterPro" id="IPR003594">
    <property type="entry name" value="HATPase_dom"/>
</dbReference>
<dbReference type="Pfam" id="PF00672">
    <property type="entry name" value="HAMP"/>
    <property type="match status" value="1"/>
</dbReference>
<keyword evidence="8" id="KW-0472">Membrane</keyword>
<feature type="transmembrane region" description="Helical" evidence="8">
    <location>
        <begin position="79"/>
        <end position="98"/>
    </location>
</feature>
<dbReference type="Proteomes" id="UP000277811">
    <property type="component" value="Unassembled WGS sequence"/>
</dbReference>
<keyword evidence="8" id="KW-1133">Transmembrane helix</keyword>
<comment type="subcellular location">
    <subcellularLocation>
        <location evidence="2">Membrane</location>
    </subcellularLocation>
</comment>
<dbReference type="FunFam" id="3.30.565.10:FF:000006">
    <property type="entry name" value="Sensor histidine kinase WalK"/>
    <property type="match status" value="1"/>
</dbReference>
<evidence type="ECO:0000256" key="2">
    <source>
        <dbReference type="ARBA" id="ARBA00004370"/>
    </source>
</evidence>
<dbReference type="CDD" id="cd06225">
    <property type="entry name" value="HAMP"/>
    <property type="match status" value="1"/>
</dbReference>
<dbReference type="SUPFAM" id="SSF55874">
    <property type="entry name" value="ATPase domain of HSP90 chaperone/DNA topoisomerase II/histidine kinase"/>
    <property type="match status" value="1"/>
</dbReference>
<dbReference type="Gene3D" id="1.10.287.130">
    <property type="match status" value="1"/>
</dbReference>
<feature type="domain" description="HAMP" evidence="10">
    <location>
        <begin position="99"/>
        <end position="151"/>
    </location>
</feature>
<keyword evidence="6" id="KW-0418">Kinase</keyword>
<evidence type="ECO:0000256" key="5">
    <source>
        <dbReference type="ARBA" id="ARBA00022679"/>
    </source>
</evidence>
<dbReference type="SUPFAM" id="SSF158472">
    <property type="entry name" value="HAMP domain-like"/>
    <property type="match status" value="1"/>
</dbReference>
<proteinExistence type="predicted"/>
<dbReference type="Gene3D" id="6.10.340.10">
    <property type="match status" value="1"/>
</dbReference>
<keyword evidence="5" id="KW-0808">Transferase</keyword>
<keyword evidence="4" id="KW-0597">Phosphoprotein</keyword>
<dbReference type="PANTHER" id="PTHR43711:SF1">
    <property type="entry name" value="HISTIDINE KINASE 1"/>
    <property type="match status" value="1"/>
</dbReference>
<evidence type="ECO:0000313" key="11">
    <source>
        <dbReference type="EMBL" id="VBB08362.1"/>
    </source>
</evidence>
<dbReference type="InterPro" id="IPR050736">
    <property type="entry name" value="Sensor_HK_Regulatory"/>
</dbReference>
<keyword evidence="7" id="KW-0902">Two-component regulatory system</keyword>
<dbReference type="InterPro" id="IPR036097">
    <property type="entry name" value="HisK_dim/P_sf"/>
</dbReference>
<dbReference type="InterPro" id="IPR003660">
    <property type="entry name" value="HAMP_dom"/>
</dbReference>
<comment type="catalytic activity">
    <reaction evidence="1">
        <text>ATP + protein L-histidine = ADP + protein N-phospho-L-histidine.</text>
        <dbReference type="EC" id="2.7.13.3"/>
    </reaction>
</comment>
<evidence type="ECO:0000256" key="7">
    <source>
        <dbReference type="ARBA" id="ARBA00023012"/>
    </source>
</evidence>
<dbReference type="OrthoDB" id="335833at2"/>
<feature type="transmembrane region" description="Helical" evidence="8">
    <location>
        <begin position="6"/>
        <end position="27"/>
    </location>
</feature>
<evidence type="ECO:0000256" key="3">
    <source>
        <dbReference type="ARBA" id="ARBA00012438"/>
    </source>
</evidence>
<dbReference type="InterPro" id="IPR005467">
    <property type="entry name" value="His_kinase_dom"/>
</dbReference>
<dbReference type="PRINTS" id="PR00344">
    <property type="entry name" value="BCTRLSENSOR"/>
</dbReference>
<evidence type="ECO:0000256" key="4">
    <source>
        <dbReference type="ARBA" id="ARBA00022553"/>
    </source>
</evidence>
<evidence type="ECO:0000256" key="1">
    <source>
        <dbReference type="ARBA" id="ARBA00000085"/>
    </source>
</evidence>
<keyword evidence="8" id="KW-0812">Transmembrane</keyword>
<name>A0A498RE14_9FIRM</name>
<dbReference type="SUPFAM" id="SSF47384">
    <property type="entry name" value="Homodimeric domain of signal transducing histidine kinase"/>
    <property type="match status" value="1"/>
</dbReference>
<dbReference type="GO" id="GO:0000155">
    <property type="term" value="F:phosphorelay sensor kinase activity"/>
    <property type="evidence" value="ECO:0007669"/>
    <property type="project" value="InterPro"/>
</dbReference>
<dbReference type="InterPro" id="IPR003661">
    <property type="entry name" value="HisK_dim/P_dom"/>
</dbReference>
<dbReference type="CDD" id="cd00082">
    <property type="entry name" value="HisKA"/>
    <property type="match status" value="1"/>
</dbReference>
<gene>
    <name evidence="11" type="ORF">LUCI_3634</name>
</gene>
<organism evidence="11 12">
    <name type="scientific">Lucifera butyrica</name>
    <dbReference type="NCBI Taxonomy" id="1351585"/>
    <lineage>
        <taxon>Bacteria</taxon>
        <taxon>Bacillati</taxon>
        <taxon>Bacillota</taxon>
        <taxon>Negativicutes</taxon>
        <taxon>Veillonellales</taxon>
        <taxon>Veillonellaceae</taxon>
        <taxon>Lucifera</taxon>
    </lineage>
</organism>
<dbReference type="EC" id="2.7.13.3" evidence="3"/>
<dbReference type="AlphaFoldDB" id="A0A498RE14"/>
<keyword evidence="12" id="KW-1185">Reference proteome</keyword>
<protein>
    <recommendedName>
        <fullName evidence="3">histidine kinase</fullName>
        <ecNumber evidence="3">2.7.13.3</ecNumber>
    </recommendedName>
</protein>
<dbReference type="EMBL" id="UPPP01000088">
    <property type="protein sequence ID" value="VBB08362.1"/>
    <property type="molecule type" value="Genomic_DNA"/>
</dbReference>
<evidence type="ECO:0000259" key="9">
    <source>
        <dbReference type="PROSITE" id="PS50109"/>
    </source>
</evidence>
<accession>A0A498RE14</accession>
<dbReference type="RefSeq" id="WP_122629265.1">
    <property type="nucleotide sequence ID" value="NZ_UPPP01000088.1"/>
</dbReference>
<feature type="domain" description="Histidine kinase" evidence="9">
    <location>
        <begin position="159"/>
        <end position="377"/>
    </location>
</feature>
<dbReference type="GO" id="GO:0016020">
    <property type="term" value="C:membrane"/>
    <property type="evidence" value="ECO:0007669"/>
    <property type="project" value="UniProtKB-SubCell"/>
</dbReference>
<dbReference type="SMART" id="SM00387">
    <property type="entry name" value="HATPase_c"/>
    <property type="match status" value="1"/>
</dbReference>
<dbReference type="SMART" id="SM00304">
    <property type="entry name" value="HAMP"/>
    <property type="match status" value="1"/>
</dbReference>
<dbReference type="InterPro" id="IPR036890">
    <property type="entry name" value="HATPase_C_sf"/>
</dbReference>
<dbReference type="SMART" id="SM00388">
    <property type="entry name" value="HisKA"/>
    <property type="match status" value="1"/>
</dbReference>
<sequence>MNSILYRIMGLMFLLIMGTVLLLTYLANEQMNFHFQQYLLAYHMNNGGRDVVVYITRDGQSVIIGRPEQDFLSSMHESLIGVGAFISLIGLLTSYALARSITVPLRKLSMATEEIKKGNFDQKVEVESRGEVGQLAQAFNRMSAALAENTRLRQRLLADIAHELKTPLAVIQGNLEGMLEGVVANDKEQLGSLYEETTHLNKLIHDLRDLSLAEAGQLQLDKEPVDISLIVTRALHMLEPLAEEKKIRLESRLAPVPPIFGDSRRINQVLYNLLANALRYTPENGLITVTVSPERRREQDWVMLAVADTGSGIAPADLPCIFNHFYRADTARDRKSGGTGIGLAIVKQLVGVHGGFVEVKSEVGSGSTFYVYLPVKET</sequence>
<evidence type="ECO:0000256" key="8">
    <source>
        <dbReference type="SAM" id="Phobius"/>
    </source>
</evidence>
<dbReference type="Gene3D" id="3.30.565.10">
    <property type="entry name" value="Histidine kinase-like ATPase, C-terminal domain"/>
    <property type="match status" value="1"/>
</dbReference>
<dbReference type="PANTHER" id="PTHR43711">
    <property type="entry name" value="TWO-COMPONENT HISTIDINE KINASE"/>
    <property type="match status" value="1"/>
</dbReference>
<evidence type="ECO:0000256" key="6">
    <source>
        <dbReference type="ARBA" id="ARBA00022777"/>
    </source>
</evidence>
<dbReference type="Pfam" id="PF00512">
    <property type="entry name" value="HisKA"/>
    <property type="match status" value="1"/>
</dbReference>
<dbReference type="InterPro" id="IPR004358">
    <property type="entry name" value="Sig_transdc_His_kin-like_C"/>
</dbReference>
<dbReference type="PROSITE" id="PS50885">
    <property type="entry name" value="HAMP"/>
    <property type="match status" value="1"/>
</dbReference>
<dbReference type="Pfam" id="PF02518">
    <property type="entry name" value="HATPase_c"/>
    <property type="match status" value="1"/>
</dbReference>
<reference evidence="11 12" key="1">
    <citation type="submission" date="2018-06" db="EMBL/GenBank/DDBJ databases">
        <authorList>
            <person name="Strepis N."/>
        </authorList>
    </citation>
    <scope>NUCLEOTIDE SEQUENCE [LARGE SCALE GENOMIC DNA]</scope>
    <source>
        <strain evidence="11">LUCI</strain>
    </source>
</reference>
<evidence type="ECO:0000313" key="12">
    <source>
        <dbReference type="Proteomes" id="UP000277811"/>
    </source>
</evidence>